<dbReference type="PANTHER" id="PTHR43812:SF2">
    <property type="entry name" value="FLAVIN REDUCTASE LIKE DOMAIN-CONTAINING PROTEIN"/>
    <property type="match status" value="1"/>
</dbReference>
<dbReference type="PANTHER" id="PTHR43812">
    <property type="entry name" value="BLR2425 PROTEIN"/>
    <property type="match status" value="1"/>
</dbReference>
<comment type="caution">
    <text evidence="2">The sequence shown here is derived from an EMBL/GenBank/DDBJ whole genome shotgun (WGS) entry which is preliminary data.</text>
</comment>
<proteinExistence type="predicted"/>
<dbReference type="InterPro" id="IPR012349">
    <property type="entry name" value="Split_barrel_FMN-bd"/>
</dbReference>
<organism evidence="2 3">
    <name type="scientific">Burkholderia gladioli</name>
    <name type="common">Pseudomonas marginata</name>
    <name type="synonym">Phytomonas marginata</name>
    <dbReference type="NCBI Taxonomy" id="28095"/>
    <lineage>
        <taxon>Bacteria</taxon>
        <taxon>Pseudomonadati</taxon>
        <taxon>Pseudomonadota</taxon>
        <taxon>Betaproteobacteria</taxon>
        <taxon>Burkholderiales</taxon>
        <taxon>Burkholderiaceae</taxon>
        <taxon>Burkholderia</taxon>
    </lineage>
</organism>
<evidence type="ECO:0000313" key="3">
    <source>
        <dbReference type="Proteomes" id="UP000220629"/>
    </source>
</evidence>
<dbReference type="GO" id="GO:0016646">
    <property type="term" value="F:oxidoreductase activity, acting on the CH-NH group of donors, NAD or NADP as acceptor"/>
    <property type="evidence" value="ECO:0007669"/>
    <property type="project" value="UniProtKB-ARBA"/>
</dbReference>
<feature type="domain" description="Flavin reductase like" evidence="1">
    <location>
        <begin position="29"/>
        <end position="180"/>
    </location>
</feature>
<dbReference type="GO" id="GO:0010181">
    <property type="term" value="F:FMN binding"/>
    <property type="evidence" value="ECO:0007669"/>
    <property type="project" value="InterPro"/>
</dbReference>
<evidence type="ECO:0000313" key="2">
    <source>
        <dbReference type="EMBL" id="PEH39010.1"/>
    </source>
</evidence>
<protein>
    <submittedName>
        <fullName evidence="2">Flavin reductase family protein</fullName>
    </submittedName>
</protein>
<dbReference type="Pfam" id="PF01613">
    <property type="entry name" value="Flavin_Reduct"/>
    <property type="match status" value="1"/>
</dbReference>
<dbReference type="AlphaFoldDB" id="A0A2A7S704"/>
<dbReference type="SMART" id="SM00903">
    <property type="entry name" value="Flavin_Reduct"/>
    <property type="match status" value="1"/>
</dbReference>
<name>A0A2A7S704_BURGA</name>
<gene>
    <name evidence="2" type="ORF">CRM94_32340</name>
</gene>
<dbReference type="Gene3D" id="2.30.110.10">
    <property type="entry name" value="Electron Transport, Fmn-binding Protein, Chain A"/>
    <property type="match status" value="1"/>
</dbReference>
<evidence type="ECO:0000259" key="1">
    <source>
        <dbReference type="SMART" id="SM00903"/>
    </source>
</evidence>
<dbReference type="SUPFAM" id="SSF50475">
    <property type="entry name" value="FMN-binding split barrel"/>
    <property type="match status" value="1"/>
</dbReference>
<dbReference type="EMBL" id="PDDY01000004">
    <property type="protein sequence ID" value="PEH39010.1"/>
    <property type="molecule type" value="Genomic_DNA"/>
</dbReference>
<dbReference type="Proteomes" id="UP000220629">
    <property type="component" value="Unassembled WGS sequence"/>
</dbReference>
<accession>A0A2A7S704</accession>
<dbReference type="RefSeq" id="WP_096749362.1">
    <property type="nucleotide sequence ID" value="NZ_CADEPO010000011.1"/>
</dbReference>
<sequence>MSAPQESPYHYYEPAAGHGLPHDPFNAIIGPRPIGWISSVDAEGRPNLAPYSFFNGFNYRPPIIGFASLGWKDSVANIDATGEFVWNLTTRALVEQMNISCAPLPRGRSEADVARLELVPSRRVRALRVAASPVHFECRKTQIVRLQDAGGGELDSWLVLGEVVAVHIRRELLRDGIYRTAEAHPVLRAGGPGDYAAIEPSAMFELLRPQSAEDAERMGRAFD</sequence>
<dbReference type="InterPro" id="IPR002563">
    <property type="entry name" value="Flavin_Rdtase-like_dom"/>
</dbReference>
<reference evidence="3" key="1">
    <citation type="submission" date="2017-09" db="EMBL/GenBank/DDBJ databases">
        <title>FDA dAtabase for Regulatory Grade micrObial Sequences (FDA-ARGOS): Supporting development and validation of Infectious Disease Dx tests.</title>
        <authorList>
            <person name="Minogue T."/>
            <person name="Wolcott M."/>
            <person name="Wasieloski L."/>
            <person name="Aguilar W."/>
            <person name="Moore D."/>
            <person name="Tallon L."/>
            <person name="Sadzewicz L."/>
            <person name="Ott S."/>
            <person name="Zhao X."/>
            <person name="Nagaraj S."/>
            <person name="Vavikolanu K."/>
            <person name="Aluvathingal J."/>
            <person name="Nadendla S."/>
            <person name="Sichtig H."/>
        </authorList>
    </citation>
    <scope>NUCLEOTIDE SEQUENCE [LARGE SCALE GENOMIC DNA]</scope>
    <source>
        <strain evidence="3">FDAARGOS_390</strain>
    </source>
</reference>